<keyword evidence="4" id="KW-0378">Hydrolase</keyword>
<dbReference type="GO" id="GO:0006508">
    <property type="term" value="P:proteolysis"/>
    <property type="evidence" value="ECO:0007669"/>
    <property type="project" value="UniProtKB-KW"/>
</dbReference>
<evidence type="ECO:0000313" key="7">
    <source>
        <dbReference type="EMBL" id="SHG86146.1"/>
    </source>
</evidence>
<dbReference type="InterPro" id="IPR001577">
    <property type="entry name" value="Peptidase_M8"/>
</dbReference>
<dbReference type="EMBL" id="FQWL01000004">
    <property type="protein sequence ID" value="SHG86146.1"/>
    <property type="molecule type" value="Genomic_DNA"/>
</dbReference>
<dbReference type="STRING" id="570519.SAMN04488116_2733"/>
<dbReference type="Proteomes" id="UP000184532">
    <property type="component" value="Unassembled WGS sequence"/>
</dbReference>
<dbReference type="Pfam" id="PF01457">
    <property type="entry name" value="Peptidase_M8"/>
    <property type="match status" value="1"/>
</dbReference>
<keyword evidence="8" id="KW-1185">Reference proteome</keyword>
<dbReference type="OrthoDB" id="61573at2"/>
<dbReference type="Gene3D" id="3.90.132.10">
    <property type="entry name" value="Leishmanolysin , domain 2"/>
    <property type="match status" value="1"/>
</dbReference>
<dbReference type="GO" id="GO:0007155">
    <property type="term" value="P:cell adhesion"/>
    <property type="evidence" value="ECO:0007669"/>
    <property type="project" value="InterPro"/>
</dbReference>
<keyword evidence="6" id="KW-0482">Metalloprotease</keyword>
<dbReference type="GO" id="GO:0005737">
    <property type="term" value="C:cytoplasm"/>
    <property type="evidence" value="ECO:0007669"/>
    <property type="project" value="TreeGrafter"/>
</dbReference>
<evidence type="ECO:0000256" key="5">
    <source>
        <dbReference type="ARBA" id="ARBA00022833"/>
    </source>
</evidence>
<name>A0A1M5N980_9FLAO</name>
<sequence>MGFAIEVRFLGGLTPSQQIVFDEAASRWAELITGDLPRVQLANGEVVDNVRIDAQGTSIDGASGILGQAGPTQLRPGSFLPATGIMRFDSADLARLEAENGLKDVIIHEMGHVLGFGTLWSTDFLGLIQGEGTDNPVFTGKNAIMEYQTLSGEEEKISVPVANTGGSGTRDGHWREQVFDNELMTGFIDSGGNPISRMSVAAFEDMGYEVNYEAADAYALPDPTLVSLKQLNENNQCKMCNRQILRCNPIVLPPTAFVD</sequence>
<dbReference type="PANTHER" id="PTHR10942">
    <property type="entry name" value="LEISHMANOLYSIN-LIKE PEPTIDASE"/>
    <property type="match status" value="1"/>
</dbReference>
<evidence type="ECO:0000256" key="1">
    <source>
        <dbReference type="ARBA" id="ARBA00001947"/>
    </source>
</evidence>
<dbReference type="AlphaFoldDB" id="A0A1M5N980"/>
<organism evidence="7 8">
    <name type="scientific">Flagellimonas flava</name>
    <dbReference type="NCBI Taxonomy" id="570519"/>
    <lineage>
        <taxon>Bacteria</taxon>
        <taxon>Pseudomonadati</taxon>
        <taxon>Bacteroidota</taxon>
        <taxon>Flavobacteriia</taxon>
        <taxon>Flavobacteriales</taxon>
        <taxon>Flavobacteriaceae</taxon>
        <taxon>Flagellimonas</taxon>
    </lineage>
</organism>
<keyword evidence="3" id="KW-0479">Metal-binding</keyword>
<protein>
    <submittedName>
        <fullName evidence="7">Leishmanolysin</fullName>
    </submittedName>
</protein>
<dbReference type="GO" id="GO:0004222">
    <property type="term" value="F:metalloendopeptidase activity"/>
    <property type="evidence" value="ECO:0007669"/>
    <property type="project" value="InterPro"/>
</dbReference>
<dbReference type="RefSeq" id="WP_073180559.1">
    <property type="nucleotide sequence ID" value="NZ_FQWL01000004.1"/>
</dbReference>
<evidence type="ECO:0000313" key="8">
    <source>
        <dbReference type="Proteomes" id="UP000184532"/>
    </source>
</evidence>
<dbReference type="PANTHER" id="PTHR10942:SF0">
    <property type="entry name" value="LEISHMANOLYSIN-LIKE PEPTIDASE"/>
    <property type="match status" value="1"/>
</dbReference>
<evidence type="ECO:0000256" key="2">
    <source>
        <dbReference type="ARBA" id="ARBA00022670"/>
    </source>
</evidence>
<comment type="cofactor">
    <cofactor evidence="1">
        <name>Zn(2+)</name>
        <dbReference type="ChEBI" id="CHEBI:29105"/>
    </cofactor>
</comment>
<keyword evidence="2" id="KW-0645">Protease</keyword>
<reference evidence="8" key="1">
    <citation type="submission" date="2016-11" db="EMBL/GenBank/DDBJ databases">
        <authorList>
            <person name="Varghese N."/>
            <person name="Submissions S."/>
        </authorList>
    </citation>
    <scope>NUCLEOTIDE SEQUENCE [LARGE SCALE GENOMIC DNA]</scope>
    <source>
        <strain evidence="8">DSM 22638</strain>
    </source>
</reference>
<keyword evidence="5" id="KW-0862">Zinc</keyword>
<evidence type="ECO:0000256" key="3">
    <source>
        <dbReference type="ARBA" id="ARBA00022723"/>
    </source>
</evidence>
<dbReference type="SUPFAM" id="SSF55486">
    <property type="entry name" value="Metalloproteases ('zincins'), catalytic domain"/>
    <property type="match status" value="1"/>
</dbReference>
<dbReference type="GO" id="GO:0016020">
    <property type="term" value="C:membrane"/>
    <property type="evidence" value="ECO:0007669"/>
    <property type="project" value="InterPro"/>
</dbReference>
<dbReference type="GO" id="GO:0046872">
    <property type="term" value="F:metal ion binding"/>
    <property type="evidence" value="ECO:0007669"/>
    <property type="project" value="UniProtKB-KW"/>
</dbReference>
<proteinExistence type="predicted"/>
<gene>
    <name evidence="7" type="ORF">SAMN04488116_2733</name>
</gene>
<accession>A0A1M5N980</accession>
<evidence type="ECO:0000256" key="4">
    <source>
        <dbReference type="ARBA" id="ARBA00022801"/>
    </source>
</evidence>
<evidence type="ECO:0000256" key="6">
    <source>
        <dbReference type="ARBA" id="ARBA00023049"/>
    </source>
</evidence>